<reference evidence="2 3" key="1">
    <citation type="submission" date="2021-04" db="EMBL/GenBank/DDBJ databases">
        <authorList>
            <person name="Bliznina A."/>
        </authorList>
    </citation>
    <scope>NUCLEOTIDE SEQUENCE [LARGE SCALE GENOMIC DNA]</scope>
</reference>
<evidence type="ECO:0000256" key="1">
    <source>
        <dbReference type="SAM" id="MobiDB-lite"/>
    </source>
</evidence>
<proteinExistence type="predicted"/>
<accession>A0ABN7RXE0</accession>
<dbReference type="Proteomes" id="UP001158576">
    <property type="component" value="Chromosome PAR"/>
</dbReference>
<feature type="region of interest" description="Disordered" evidence="1">
    <location>
        <begin position="1"/>
        <end position="43"/>
    </location>
</feature>
<organism evidence="2 3">
    <name type="scientific">Oikopleura dioica</name>
    <name type="common">Tunicate</name>
    <dbReference type="NCBI Taxonomy" id="34765"/>
    <lineage>
        <taxon>Eukaryota</taxon>
        <taxon>Metazoa</taxon>
        <taxon>Chordata</taxon>
        <taxon>Tunicata</taxon>
        <taxon>Appendicularia</taxon>
        <taxon>Copelata</taxon>
        <taxon>Oikopleuridae</taxon>
        <taxon>Oikopleura</taxon>
    </lineage>
</organism>
<keyword evidence="3" id="KW-1185">Reference proteome</keyword>
<sequence length="127" mass="14658">MPRAGASRPHLSSQSDEEANGPEVVVRPSPARPRRSKNDTLKIRPRSFMDVDEDPLPRFIWEAFKKIEDPNTQSDTQRDILVNKYKSISLANRQKFIECVLHNLKIVLAFLSENEKGNKKESDYYTN</sequence>
<evidence type="ECO:0000313" key="3">
    <source>
        <dbReference type="Proteomes" id="UP001158576"/>
    </source>
</evidence>
<protein>
    <submittedName>
        <fullName evidence="2">Oidioi.mRNA.OKI2018_I69.PAR.g11122.t1.cds</fullName>
    </submittedName>
</protein>
<evidence type="ECO:0000313" key="2">
    <source>
        <dbReference type="EMBL" id="CAG5086143.1"/>
    </source>
</evidence>
<gene>
    <name evidence="2" type="ORF">OKIOD_LOCUS2680</name>
</gene>
<name>A0ABN7RXE0_OIKDI</name>
<dbReference type="EMBL" id="OU015568">
    <property type="protein sequence ID" value="CAG5086143.1"/>
    <property type="molecule type" value="Genomic_DNA"/>
</dbReference>